<dbReference type="PANTHER" id="PTHR39434">
    <property type="match status" value="1"/>
</dbReference>
<comment type="caution">
    <text evidence="2">The sequence shown here is derived from an EMBL/GenBank/DDBJ whole genome shotgun (WGS) entry which is preliminary data.</text>
</comment>
<gene>
    <name evidence="2" type="ORF">GCM10022384_41090</name>
</gene>
<dbReference type="InterPro" id="IPR037523">
    <property type="entry name" value="VOC_core"/>
</dbReference>
<feature type="domain" description="VOC" evidence="1">
    <location>
        <begin position="5"/>
        <end position="131"/>
    </location>
</feature>
<dbReference type="SUPFAM" id="SSF54593">
    <property type="entry name" value="Glyoxalase/Bleomycin resistance protein/Dihydroxybiphenyl dioxygenase"/>
    <property type="match status" value="1"/>
</dbReference>
<dbReference type="PANTHER" id="PTHR39434:SF1">
    <property type="entry name" value="VOC DOMAIN-CONTAINING PROTEIN"/>
    <property type="match status" value="1"/>
</dbReference>
<evidence type="ECO:0000313" key="3">
    <source>
        <dbReference type="Proteomes" id="UP001500034"/>
    </source>
</evidence>
<dbReference type="RefSeq" id="WP_055469143.1">
    <property type="nucleotide sequence ID" value="NZ_BAABCQ010000080.1"/>
</dbReference>
<evidence type="ECO:0000259" key="1">
    <source>
        <dbReference type="PROSITE" id="PS51819"/>
    </source>
</evidence>
<keyword evidence="3" id="KW-1185">Reference proteome</keyword>
<dbReference type="Gene3D" id="3.10.180.10">
    <property type="entry name" value="2,3-Dihydroxybiphenyl 1,2-Dioxygenase, domain 1"/>
    <property type="match status" value="1"/>
</dbReference>
<protein>
    <submittedName>
        <fullName evidence="2">VOC family protein</fullName>
    </submittedName>
</protein>
<dbReference type="CDD" id="cd08357">
    <property type="entry name" value="VOC_like"/>
    <property type="match status" value="1"/>
</dbReference>
<name>A0ABP7QW43_9ACTN</name>
<evidence type="ECO:0000313" key="2">
    <source>
        <dbReference type="EMBL" id="GAA3988963.1"/>
    </source>
</evidence>
<dbReference type="Pfam" id="PF00903">
    <property type="entry name" value="Glyoxalase"/>
    <property type="match status" value="1"/>
</dbReference>
<sequence length="140" mass="15855">MPHRPAFHLAVPVDDLVAARGFYGQVLGLPEGRSADHWVDWNLEGHQLVTHLVPTVPQPAGTSVVGQHRVPIPHYGLLLPEQSFHQFAERLRAAGVRFDIEPHRRFPGEPGEQWTMFFRDPAGNALEFKSFRDESMVFAR</sequence>
<dbReference type="PROSITE" id="PS51819">
    <property type="entry name" value="VOC"/>
    <property type="match status" value="1"/>
</dbReference>
<dbReference type="GeneID" id="97461112"/>
<dbReference type="EMBL" id="BAABCQ010000080">
    <property type="protein sequence ID" value="GAA3988963.1"/>
    <property type="molecule type" value="Genomic_DNA"/>
</dbReference>
<dbReference type="InterPro" id="IPR004360">
    <property type="entry name" value="Glyas_Fos-R_dOase_dom"/>
</dbReference>
<dbReference type="InterPro" id="IPR029068">
    <property type="entry name" value="Glyas_Bleomycin-R_OHBP_Dase"/>
</dbReference>
<organism evidence="2 3">
    <name type="scientific">Streptomyces marokkonensis</name>
    <dbReference type="NCBI Taxonomy" id="324855"/>
    <lineage>
        <taxon>Bacteria</taxon>
        <taxon>Bacillati</taxon>
        <taxon>Actinomycetota</taxon>
        <taxon>Actinomycetes</taxon>
        <taxon>Kitasatosporales</taxon>
        <taxon>Streptomycetaceae</taxon>
        <taxon>Streptomyces</taxon>
    </lineage>
</organism>
<reference evidence="3" key="1">
    <citation type="journal article" date="2019" name="Int. J. Syst. Evol. Microbiol.">
        <title>The Global Catalogue of Microorganisms (GCM) 10K type strain sequencing project: providing services to taxonomists for standard genome sequencing and annotation.</title>
        <authorList>
            <consortium name="The Broad Institute Genomics Platform"/>
            <consortium name="The Broad Institute Genome Sequencing Center for Infectious Disease"/>
            <person name="Wu L."/>
            <person name="Ma J."/>
        </authorList>
    </citation>
    <scope>NUCLEOTIDE SEQUENCE [LARGE SCALE GENOMIC DNA]</scope>
    <source>
        <strain evidence="3">JCM 17027</strain>
    </source>
</reference>
<proteinExistence type="predicted"/>
<dbReference type="Proteomes" id="UP001500034">
    <property type="component" value="Unassembled WGS sequence"/>
</dbReference>
<accession>A0ABP7QW43</accession>